<gene>
    <name evidence="1" type="ORF">MCC10004_0410</name>
    <name evidence="2" type="ORF">MCC10100_0452</name>
    <name evidence="3" type="ORF">MCC10126_0494</name>
</gene>
<reference evidence="4 5" key="1">
    <citation type="journal article" date="2018" name="Sci. Rep.">
        <title>Genomic diversity and distribution of Bifidobacterium longum subsp. longum across the human lifespan.</title>
        <authorList>
            <person name="Odamaki T."/>
            <person name="Bottacini F."/>
            <person name="Kato K."/>
            <person name="Mitsuyama E."/>
            <person name="Yoshida K."/>
            <person name="Horigome A."/>
            <person name="Xiao J.Z."/>
            <person name="van Sinderen D."/>
        </authorList>
    </citation>
    <scope>NUCLEOTIDE SEQUENCE [LARGE SCALE GENOMIC DNA]</scope>
    <source>
        <strain evidence="1 5">MCC10004</strain>
        <strain evidence="2 6">MCC10100</strain>
        <strain evidence="3 4">MCC10126</strain>
    </source>
</reference>
<accession>A0A4R0SB82</accession>
<comment type="caution">
    <text evidence="1">The sequence shown here is derived from an EMBL/GenBank/DDBJ whole genome shotgun (WGS) entry which is preliminary data.</text>
</comment>
<dbReference type="EMBL" id="SHST01000015">
    <property type="protein sequence ID" value="TCF40411.1"/>
    <property type="molecule type" value="Genomic_DNA"/>
</dbReference>
<evidence type="ECO:0000313" key="4">
    <source>
        <dbReference type="Proteomes" id="UP000291501"/>
    </source>
</evidence>
<dbReference type="RefSeq" id="WP_065437290.1">
    <property type="nucleotide sequence ID" value="NZ_BCYK01000043.1"/>
</dbReference>
<dbReference type="Proteomes" id="UP000291501">
    <property type="component" value="Unassembled WGS sequence"/>
</dbReference>
<evidence type="ECO:0000313" key="5">
    <source>
        <dbReference type="Proteomes" id="UP000293475"/>
    </source>
</evidence>
<dbReference type="Proteomes" id="UP000294241">
    <property type="component" value="Unassembled WGS sequence"/>
</dbReference>
<dbReference type="Gene3D" id="1.10.287.1060">
    <property type="entry name" value="ESAT-6-like"/>
    <property type="match status" value="1"/>
</dbReference>
<sequence>MANVNVTYDDIQRVKSSLESGRQSLVDTLDQLNKTVSELVTSGFVTDKASGAFETSYQQFTKGATDTVNGLNGMQQFLQKTQDALTELDSQLASALQ</sequence>
<dbReference type="InterPro" id="IPR010310">
    <property type="entry name" value="T7SS_ESAT-6-like"/>
</dbReference>
<evidence type="ECO:0008006" key="7">
    <source>
        <dbReference type="Google" id="ProtNLM"/>
    </source>
</evidence>
<proteinExistence type="predicted"/>
<dbReference type="SUPFAM" id="SSF140453">
    <property type="entry name" value="EsxAB dimer-like"/>
    <property type="match status" value="1"/>
</dbReference>
<dbReference type="InterPro" id="IPR036689">
    <property type="entry name" value="ESAT-6-like_sf"/>
</dbReference>
<protein>
    <recommendedName>
        <fullName evidence="7">WXG100 family type VII secretion target</fullName>
    </recommendedName>
</protein>
<organism evidence="1 5">
    <name type="scientific">Bifidobacterium longum subsp. longum</name>
    <dbReference type="NCBI Taxonomy" id="1679"/>
    <lineage>
        <taxon>Bacteria</taxon>
        <taxon>Bacillati</taxon>
        <taxon>Actinomycetota</taxon>
        <taxon>Actinomycetes</taxon>
        <taxon>Bifidobacteriales</taxon>
        <taxon>Bifidobacteriaceae</taxon>
        <taxon>Bifidobacterium</taxon>
    </lineage>
</organism>
<evidence type="ECO:0000313" key="1">
    <source>
        <dbReference type="EMBL" id="TCD79023.1"/>
    </source>
</evidence>
<dbReference type="EMBL" id="SHTN01000007">
    <property type="protein sequence ID" value="TCF84986.1"/>
    <property type="molecule type" value="Genomic_DNA"/>
</dbReference>
<evidence type="ECO:0000313" key="2">
    <source>
        <dbReference type="EMBL" id="TCF40411.1"/>
    </source>
</evidence>
<dbReference type="Pfam" id="PF06013">
    <property type="entry name" value="WXG100"/>
    <property type="match status" value="1"/>
</dbReference>
<evidence type="ECO:0000313" key="3">
    <source>
        <dbReference type="EMBL" id="TCF84986.1"/>
    </source>
</evidence>
<dbReference type="Proteomes" id="UP000293475">
    <property type="component" value="Unassembled WGS sequence"/>
</dbReference>
<dbReference type="EMBL" id="SHPO01000008">
    <property type="protein sequence ID" value="TCD79023.1"/>
    <property type="molecule type" value="Genomic_DNA"/>
</dbReference>
<dbReference type="AlphaFoldDB" id="A0A4R0SB82"/>
<evidence type="ECO:0000313" key="6">
    <source>
        <dbReference type="Proteomes" id="UP000294241"/>
    </source>
</evidence>
<name>A0A4R0SB82_BIFLL</name>
<reference evidence="1" key="2">
    <citation type="submission" date="2019-02" db="EMBL/GenBank/DDBJ databases">
        <authorList>
            <person name="Odamaki T."/>
        </authorList>
    </citation>
    <scope>NUCLEOTIDE SEQUENCE</scope>
    <source>
        <strain evidence="1">MCC10004</strain>
        <strain evidence="2">MCC10100</strain>
        <strain evidence="3">MCC10126</strain>
    </source>
</reference>